<dbReference type="Proteomes" id="UP000054477">
    <property type="component" value="Unassembled WGS sequence"/>
</dbReference>
<dbReference type="Pfam" id="PF26282">
    <property type="entry name" value="Ig_TRAPPC9-Trs120_3rd"/>
    <property type="match status" value="1"/>
</dbReference>
<dbReference type="GO" id="GO:0005802">
    <property type="term" value="C:trans-Golgi network"/>
    <property type="evidence" value="ECO:0007669"/>
    <property type="project" value="TreeGrafter"/>
</dbReference>
<feature type="domain" description="Trs120/TRAPPC9 N-terminal" evidence="4">
    <location>
        <begin position="7"/>
        <end position="338"/>
    </location>
</feature>
<reference evidence="10" key="2">
    <citation type="submission" date="2015-01" db="EMBL/GenBank/DDBJ databases">
        <title>Evolutionary Origins and Diversification of the Mycorrhizal Mutualists.</title>
        <authorList>
            <consortium name="DOE Joint Genome Institute"/>
            <consortium name="Mycorrhizal Genomics Consortium"/>
            <person name="Kohler A."/>
            <person name="Kuo A."/>
            <person name="Nagy L.G."/>
            <person name="Floudas D."/>
            <person name="Copeland A."/>
            <person name="Barry K.W."/>
            <person name="Cichocki N."/>
            <person name="Veneault-Fourrey C."/>
            <person name="LaButti K."/>
            <person name="Lindquist E.A."/>
            <person name="Lipzen A."/>
            <person name="Lundell T."/>
            <person name="Morin E."/>
            <person name="Murat C."/>
            <person name="Riley R."/>
            <person name="Ohm R."/>
            <person name="Sun H."/>
            <person name="Tunlid A."/>
            <person name="Henrissat B."/>
            <person name="Grigoriev I.V."/>
            <person name="Hibbett D.S."/>
            <person name="Martin F."/>
        </authorList>
    </citation>
    <scope>NUCLEOTIDE SEQUENCE [LARGE SCALE GENOMIC DNA]</scope>
    <source>
        <strain evidence="10">LaAM-08-1</strain>
    </source>
</reference>
<keyword evidence="3" id="KW-0732">Signal</keyword>
<evidence type="ECO:0000256" key="1">
    <source>
        <dbReference type="ARBA" id="ARBA00004555"/>
    </source>
</evidence>
<dbReference type="OrthoDB" id="27962at2759"/>
<keyword evidence="10" id="KW-1185">Reference proteome</keyword>
<evidence type="ECO:0000313" key="10">
    <source>
        <dbReference type="Proteomes" id="UP000054477"/>
    </source>
</evidence>
<dbReference type="PANTHER" id="PTHR21512:SF5">
    <property type="entry name" value="TRAFFICKING PROTEIN PARTICLE COMPLEX SUBUNIT 9"/>
    <property type="match status" value="1"/>
</dbReference>
<dbReference type="InterPro" id="IPR058568">
    <property type="entry name" value="Ig_TRAPPC9_Trs120_4th"/>
</dbReference>
<evidence type="ECO:0000259" key="6">
    <source>
        <dbReference type="Pfam" id="PF26254"/>
    </source>
</evidence>
<dbReference type="InterPro" id="IPR058565">
    <property type="entry name" value="Ig_TRAPPC9_Trs120_1st"/>
</dbReference>
<dbReference type="InterPro" id="IPR013935">
    <property type="entry name" value="Trs120_TRAPPC9"/>
</dbReference>
<evidence type="ECO:0000259" key="5">
    <source>
        <dbReference type="Pfam" id="PF26251"/>
    </source>
</evidence>
<comment type="subcellular location">
    <subcellularLocation>
        <location evidence="1">Golgi apparatus</location>
    </subcellularLocation>
</comment>
<dbReference type="Pfam" id="PF26280">
    <property type="entry name" value="Ig_TRAPPC9-Trs120_2nd"/>
    <property type="match status" value="1"/>
</dbReference>
<name>A0A0C9XUE9_9AGAR</name>
<evidence type="ECO:0008006" key="11">
    <source>
        <dbReference type="Google" id="ProtNLM"/>
    </source>
</evidence>
<protein>
    <recommendedName>
        <fullName evidence="11">Transport protein particle subunit trs120</fullName>
    </recommendedName>
</protein>
<accession>A0A0C9XUE9</accession>
<proteinExistence type="predicted"/>
<feature type="domain" description="Trs120/TRAPPC9 third Ig-like" evidence="7">
    <location>
        <begin position="1038"/>
        <end position="1204"/>
    </location>
</feature>
<dbReference type="Pfam" id="PF08626">
    <property type="entry name" value="TRAPPC9-Trs120"/>
    <property type="match status" value="1"/>
</dbReference>
<feature type="domain" description="Trs120/TRAPPC9 TPR region" evidence="5">
    <location>
        <begin position="362"/>
        <end position="673"/>
    </location>
</feature>
<organism evidence="9 10">
    <name type="scientific">Laccaria amethystina LaAM-08-1</name>
    <dbReference type="NCBI Taxonomy" id="1095629"/>
    <lineage>
        <taxon>Eukaryota</taxon>
        <taxon>Fungi</taxon>
        <taxon>Dikarya</taxon>
        <taxon>Basidiomycota</taxon>
        <taxon>Agaricomycotina</taxon>
        <taxon>Agaricomycetes</taxon>
        <taxon>Agaricomycetidae</taxon>
        <taxon>Agaricales</taxon>
        <taxon>Agaricineae</taxon>
        <taxon>Hydnangiaceae</taxon>
        <taxon>Laccaria</taxon>
    </lineage>
</organism>
<dbReference type="Pfam" id="PF26254">
    <property type="entry name" value="Ig_TRAPPC9-Trs120_1st"/>
    <property type="match status" value="1"/>
</dbReference>
<dbReference type="InterPro" id="IPR058567">
    <property type="entry name" value="Ig_TRAPPC9_Trs120_3rd"/>
</dbReference>
<evidence type="ECO:0000259" key="8">
    <source>
        <dbReference type="Pfam" id="PF26283"/>
    </source>
</evidence>
<keyword evidence="2" id="KW-0333">Golgi apparatus</keyword>
<dbReference type="Pfam" id="PF26283">
    <property type="entry name" value="Ig_TRAPPC9-Trs120_4th"/>
    <property type="match status" value="1"/>
</dbReference>
<gene>
    <name evidence="9" type="ORF">K443DRAFT_672136</name>
</gene>
<evidence type="ECO:0000259" key="4">
    <source>
        <dbReference type="Pfam" id="PF08626"/>
    </source>
</evidence>
<feature type="chain" id="PRO_5002205967" description="Transport protein particle subunit trs120" evidence="3">
    <location>
        <begin position="22"/>
        <end position="1333"/>
    </location>
</feature>
<feature type="domain" description="Trs120/TRAPPC9 first Ig-like" evidence="6">
    <location>
        <begin position="687"/>
        <end position="890"/>
    </location>
</feature>
<dbReference type="STRING" id="1095629.A0A0C9XUE9"/>
<evidence type="ECO:0000256" key="3">
    <source>
        <dbReference type="SAM" id="SignalP"/>
    </source>
</evidence>
<feature type="domain" description="Trs120/TRAPPC9 fourth Ig-like" evidence="8">
    <location>
        <begin position="1212"/>
        <end position="1309"/>
    </location>
</feature>
<reference evidence="9 10" key="1">
    <citation type="submission" date="2014-04" db="EMBL/GenBank/DDBJ databases">
        <authorList>
            <consortium name="DOE Joint Genome Institute"/>
            <person name="Kuo A."/>
            <person name="Kohler A."/>
            <person name="Nagy L.G."/>
            <person name="Floudas D."/>
            <person name="Copeland A."/>
            <person name="Barry K.W."/>
            <person name="Cichocki N."/>
            <person name="Veneault-Fourrey C."/>
            <person name="LaButti K."/>
            <person name="Lindquist E.A."/>
            <person name="Lipzen A."/>
            <person name="Lundell T."/>
            <person name="Morin E."/>
            <person name="Murat C."/>
            <person name="Sun H."/>
            <person name="Tunlid A."/>
            <person name="Henrissat B."/>
            <person name="Grigoriev I.V."/>
            <person name="Hibbett D.S."/>
            <person name="Martin F."/>
            <person name="Nordberg H.P."/>
            <person name="Cantor M.N."/>
            <person name="Hua S.X."/>
        </authorList>
    </citation>
    <scope>NUCLEOTIDE SEQUENCE [LARGE SCALE GENOMIC DNA]</scope>
    <source>
        <strain evidence="9 10">LaAM-08-1</strain>
    </source>
</reference>
<evidence type="ECO:0000313" key="9">
    <source>
        <dbReference type="EMBL" id="KIK08606.1"/>
    </source>
</evidence>
<dbReference type="InterPro" id="IPR058563">
    <property type="entry name" value="Trs120_TRAPPC9_N"/>
</dbReference>
<dbReference type="PANTHER" id="PTHR21512">
    <property type="entry name" value="TRAFFICKING PROTEIN PARTICLE COMPLEX SUBUNIT 9"/>
    <property type="match status" value="1"/>
</dbReference>
<dbReference type="EMBL" id="KN838541">
    <property type="protein sequence ID" value="KIK08606.1"/>
    <property type="molecule type" value="Genomic_DNA"/>
</dbReference>
<dbReference type="InterPro" id="IPR058564">
    <property type="entry name" value="TPR_TRAPPC9_Trs120"/>
</dbReference>
<evidence type="ECO:0000259" key="7">
    <source>
        <dbReference type="Pfam" id="PF26282"/>
    </source>
</evidence>
<dbReference type="HOGENOM" id="CLU_002231_2_1_1"/>
<dbReference type="Pfam" id="PF26251">
    <property type="entry name" value="TPR_TRAPPC9-Trs120"/>
    <property type="match status" value="1"/>
</dbReference>
<sequence length="1333" mass="146764">MDTHAFASLAHIRILLLPVGAISQSSFDNYAAEIRSFETLRLGDIPSDSKDERARFMPSPLSTGFLHLSFPSHPPPHSHLPLSLLRPSHFPSAVIGVAACSQTETLSSTFSQFNASLLDIFPSGAIFPLARTCFVFEESDGNTTLDLTECPPGLVVLPSMMGNKKLYIGTLLADLCSQILGEVGVLVQAMESPLGNEYLNASLMPILPPLSDIPLPLDRGDSAIQLTSHNSQPEMSRASFNLTAPPPMKRNVSSGPAFRQASLGIQAPKKRLSTIGTSSSHGRLYKVLGDFFLLAGRIEDATIWYLEAIQLFKNSNDSVWHAATLEGMATILIVEAWSAGHGLYDSTVPLKEPWVEACEKLTQATTLYHKSSTSDGEPIHSLLTYLFCSCVLRHSFLLFSVWSAKGWGPPAFTAMLQPGTRPYFPPTLSNTHRDGWVNLERLSSISGVSRSSISATLSQLHGPWLLHLGSRERVSILEAMASIYSCLGYMRKEAYILREVLGCLLDLMVCGREEDGFSYPSGVPSSAGLGIQPISGVGVGWGSVGVRLSESVDGNSSILHLLIYVCQVLGINLEAVRMINSVDRLASLANDRESILKYEEEVMEGFKEPYGWPELQVGVVREAVAVAEALPDFPSVAQFALSSLKILQSVLSPGDQFHLYSTSTRALITASRRGDARSVEYWSGRPVISIELAPLPSVRLPVEKPWSTIQLKFGDPTPLLQGRDPFLYNPRKALVDKEKSLVVENENLDFLVLLQNPYIFDLELEKVSLSTSGVEFESESVRVVIPANSIHQVILSGKALQSGVLTIRGCIVQALGGVPREYILPLYSNEEEQKHLRKRSLQACEAGRTKHPGLASFAGDKERRVNVTQGIIEQSTITSFRFLECKVVPEQPLLRIRRTSVTHGALMLYDGESSTIRLTIDNISSIPVNFLRLAFEDSTIAHAQQTLAEGNLSVYDTYEIEHDLINRPVFSWTSDESRPIAPNQNLTFTLLCFGKVGCTHGTIHISYAHLAHQAPAPEVFYLRQVSYPLTVTVYHMLECCNMEILPFPSYAATVHKAGHPREGVTKGLVVDQSSGWCLFSIEVRNTYGLSFDVKFERIKDGATVASIFATISPGSMSRLAIPLNKIVLNEEQLSRPIPTLSDRQFVVTKTGLSEAEDRTQRELFWYREELFKSVRGHWQETGGVRTGELSLRDQRLTLPMLKELRLEAVEVAVKLAMCEDEGSSLQQSGTKYYLKSSKFIHFCTRITNLSDSSLVFTMDIEVDPSDCVVCEGALTDIAVGRMRAGESREVVTTLCFLAVGRFEVSTLVRPFGPLPMGRGPARAQLTAIVLNHD</sequence>
<feature type="signal peptide" evidence="3">
    <location>
        <begin position="1"/>
        <end position="21"/>
    </location>
</feature>
<evidence type="ECO:0000256" key="2">
    <source>
        <dbReference type="ARBA" id="ARBA00023034"/>
    </source>
</evidence>